<feature type="coiled-coil region" evidence="1">
    <location>
        <begin position="70"/>
        <end position="97"/>
    </location>
</feature>
<evidence type="ECO:0000256" key="2">
    <source>
        <dbReference type="SAM" id="MobiDB-lite"/>
    </source>
</evidence>
<feature type="region of interest" description="Disordered" evidence="2">
    <location>
        <begin position="122"/>
        <end position="142"/>
    </location>
</feature>
<evidence type="ECO:0000313" key="4">
    <source>
        <dbReference type="EMBL" id="CDZ79402.1"/>
    </source>
</evidence>
<feature type="compositionally biased region" description="Polar residues" evidence="2">
    <location>
        <begin position="127"/>
        <end position="142"/>
    </location>
</feature>
<dbReference type="OrthoDB" id="15544at2"/>
<reference evidence="4 5" key="1">
    <citation type="submission" date="2014-06" db="EMBL/GenBank/DDBJ databases">
        <authorList>
            <person name="Urmite Genomes Urmite Genomes"/>
        </authorList>
    </citation>
    <scope>NUCLEOTIDE SEQUENCE [LARGE SCALE GENOMIC DNA]</scope>
</reference>
<name>A0A078L2G1_9GAMM</name>
<keyword evidence="1" id="KW-0175">Coiled coil</keyword>
<accession>A0A078L2G1</accession>
<keyword evidence="5" id="KW-1185">Reference proteome</keyword>
<keyword evidence="3" id="KW-0472">Membrane</keyword>
<dbReference type="CDD" id="cd16430">
    <property type="entry name" value="TraB"/>
    <property type="match status" value="1"/>
</dbReference>
<dbReference type="RefSeq" id="WP_044012672.1">
    <property type="nucleotide sequence ID" value="NZ_CCVW01000005.1"/>
</dbReference>
<organism evidence="4 5">
    <name type="scientific">Legionella massiliensis</name>
    <dbReference type="NCBI Taxonomy" id="1034943"/>
    <lineage>
        <taxon>Bacteria</taxon>
        <taxon>Pseudomonadati</taxon>
        <taxon>Pseudomonadota</taxon>
        <taxon>Gammaproteobacteria</taxon>
        <taxon>Legionellales</taxon>
        <taxon>Legionellaceae</taxon>
        <taxon>Legionella</taxon>
    </lineage>
</organism>
<dbReference type="STRING" id="1034943.BN59_03720"/>
<evidence type="ECO:0000256" key="3">
    <source>
        <dbReference type="SAM" id="Phobius"/>
    </source>
</evidence>
<evidence type="ECO:0000313" key="5">
    <source>
        <dbReference type="Proteomes" id="UP000044071"/>
    </source>
</evidence>
<dbReference type="Proteomes" id="UP000044071">
    <property type="component" value="Unassembled WGS sequence"/>
</dbReference>
<proteinExistence type="predicted"/>
<dbReference type="AlphaFoldDB" id="A0A078L2G1"/>
<gene>
    <name evidence="4" type="ORF">BN59_03720</name>
</gene>
<protein>
    <submittedName>
        <fullName evidence="4">Conjugal transfer pilus assembly protein TraB</fullName>
    </submittedName>
</protein>
<feature type="transmembrane region" description="Helical" evidence="3">
    <location>
        <begin position="20"/>
        <end position="39"/>
    </location>
</feature>
<sequence>MANWQWNKQVLGRQVRTLGLVGVGLFLVVAVMVGLAAEGRPKKNLAAKKSVDLTGIVDESFTDAVAEHALTAQQLELESLKKQINQLTLNLKSMGEAQQKQLQAQKDAFRAQVQELMVSAKEEKDNATPQSSKPAGLNTVQNPQLWHNPNAYAMNTRSLGGTRLSDTTLTIHTVSFRPKRRLTKIRPLSYLNPAHYVPSNTSVKAVILGGADADASVNGQSKNNGVMLFKFIEDARLPNGQRARLHGCRVSSNSYGDISSERAFATLYKLSCAYPGEAIIDKEVTGWVFYKGKVGIKGQPVMKDGKVMKWAGLSGALAGIASAAQYAQSTQSVSPLGATSVVSSGHIAPFAAYGAGTKSADLLSQYYIKRAEQYHPIIPVGAGNEVTIVFKDGFYLEPDEEHKAHALNGVKIEGVAHGLKALNQNDTDELIASSNEQQPAEMNFTVPPEVLEQIDSSRIATGGLR</sequence>
<dbReference type="EMBL" id="CCSB01000005">
    <property type="protein sequence ID" value="CDZ79402.1"/>
    <property type="molecule type" value="Genomic_DNA"/>
</dbReference>
<dbReference type="InterPro" id="IPR005498">
    <property type="entry name" value="T4SS_VirB10/TraB/TrbI"/>
</dbReference>
<dbReference type="eggNOG" id="COG3170">
    <property type="taxonomic scope" value="Bacteria"/>
</dbReference>
<evidence type="ECO:0000256" key="1">
    <source>
        <dbReference type="SAM" id="Coils"/>
    </source>
</evidence>
<keyword evidence="3" id="KW-1133">Transmembrane helix</keyword>
<dbReference type="Pfam" id="PF03743">
    <property type="entry name" value="TrbI"/>
    <property type="match status" value="1"/>
</dbReference>
<keyword evidence="3" id="KW-0812">Transmembrane</keyword>